<accession>A0A162KU28</accession>
<feature type="domain" description="Glycosyltransferase 2-like" evidence="1">
    <location>
        <begin position="7"/>
        <end position="173"/>
    </location>
</feature>
<dbReference type="EMBL" id="LITT01000023">
    <property type="protein sequence ID" value="OAA86942.1"/>
    <property type="molecule type" value="Genomic_DNA"/>
</dbReference>
<sequence length="314" mass="36521">MGKAKISVLMATYNGEKYIEEQLNSLLVQSREIDELVIVDDYSTDATVCIIRDFIDKHKKNDSWVIYENEKNKGWKKNFHEGISLITGSVLFFCDQDDIWLTDKIECQMKILEQHPEIMVLASEETVWYGGNKPEVTKLSDHATLEKIELGCNAENYMIQCSGCTMAIRREYINRVLPYYIDRCAHDDIFWKIGSLDGKCYFLHESTILHRIHGNNESRKRGRTLKKSIQNCRNEIDTGNQMINYMQTYSVPNYSVKKGTVENVINAYRYRLGLLEKKKVSSILPLATRYSMIFRRKRQLVGDILLAFGLKEQL</sequence>
<comment type="caution">
    <text evidence="2">The sequence shown here is derived from an EMBL/GenBank/DDBJ whole genome shotgun (WGS) entry which is preliminary data.</text>
</comment>
<dbReference type="CDD" id="cd04196">
    <property type="entry name" value="GT_2_like_d"/>
    <property type="match status" value="1"/>
</dbReference>
<organism evidence="2 3">
    <name type="scientific">Clostridium ljungdahlii</name>
    <dbReference type="NCBI Taxonomy" id="1538"/>
    <lineage>
        <taxon>Bacteria</taxon>
        <taxon>Bacillati</taxon>
        <taxon>Bacillota</taxon>
        <taxon>Clostridia</taxon>
        <taxon>Eubacteriales</taxon>
        <taxon>Clostridiaceae</taxon>
        <taxon>Clostridium</taxon>
    </lineage>
</organism>
<evidence type="ECO:0000259" key="1">
    <source>
        <dbReference type="Pfam" id="PF00535"/>
    </source>
</evidence>
<reference evidence="2 3" key="1">
    <citation type="journal article" date="2015" name="Biotechnol. Bioeng.">
        <title>Genome sequence and phenotypic characterization of Caulobacter segnis.</title>
        <authorList>
            <person name="Patel S."/>
            <person name="Fletcher B."/>
            <person name="Scott D.C."/>
            <person name="Ely B."/>
        </authorList>
    </citation>
    <scope>NUCLEOTIDE SEQUENCE [LARGE SCALE GENOMIC DNA]</scope>
    <source>
        <strain evidence="2 3">ERI-2</strain>
    </source>
</reference>
<dbReference type="Gene3D" id="3.90.550.10">
    <property type="entry name" value="Spore Coat Polysaccharide Biosynthesis Protein SpsA, Chain A"/>
    <property type="match status" value="1"/>
</dbReference>
<evidence type="ECO:0000313" key="2">
    <source>
        <dbReference type="EMBL" id="OAA86942.1"/>
    </source>
</evidence>
<gene>
    <name evidence="2" type="primary">epsE_1</name>
    <name evidence="2" type="ORF">WY13_02337</name>
</gene>
<name>A0A162KU28_9CLOT</name>
<dbReference type="InterPro" id="IPR029044">
    <property type="entry name" value="Nucleotide-diphossugar_trans"/>
</dbReference>
<dbReference type="GO" id="GO:0016758">
    <property type="term" value="F:hexosyltransferase activity"/>
    <property type="evidence" value="ECO:0007669"/>
    <property type="project" value="UniProtKB-ARBA"/>
</dbReference>
<dbReference type="RefSeq" id="WP_063555755.1">
    <property type="nucleotide sequence ID" value="NZ_LITT01000023.1"/>
</dbReference>
<dbReference type="EC" id="2.4.-.-" evidence="2"/>
<protein>
    <submittedName>
        <fullName evidence="2">Putative glycosyltransferase EpsE</fullName>
        <ecNumber evidence="2">2.4.-.-</ecNumber>
    </submittedName>
</protein>
<dbReference type="SUPFAM" id="SSF53448">
    <property type="entry name" value="Nucleotide-diphospho-sugar transferases"/>
    <property type="match status" value="1"/>
</dbReference>
<dbReference type="OrthoDB" id="9802649at2"/>
<dbReference type="Pfam" id="PF00535">
    <property type="entry name" value="Glycos_transf_2"/>
    <property type="match status" value="1"/>
</dbReference>
<dbReference type="PATRIC" id="fig|1538.10.peg.1939"/>
<keyword evidence="2" id="KW-0808">Transferase</keyword>
<dbReference type="AlphaFoldDB" id="A0A162KU28"/>
<proteinExistence type="predicted"/>
<evidence type="ECO:0000313" key="3">
    <source>
        <dbReference type="Proteomes" id="UP000077407"/>
    </source>
</evidence>
<dbReference type="PANTHER" id="PTHR22916">
    <property type="entry name" value="GLYCOSYLTRANSFERASE"/>
    <property type="match status" value="1"/>
</dbReference>
<dbReference type="PANTHER" id="PTHR22916:SF3">
    <property type="entry name" value="UDP-GLCNAC:BETAGAL BETA-1,3-N-ACETYLGLUCOSAMINYLTRANSFERASE-LIKE PROTEIN 1"/>
    <property type="match status" value="1"/>
</dbReference>
<dbReference type="Proteomes" id="UP000077407">
    <property type="component" value="Unassembled WGS sequence"/>
</dbReference>
<dbReference type="InterPro" id="IPR001173">
    <property type="entry name" value="Glyco_trans_2-like"/>
</dbReference>
<keyword evidence="2" id="KW-0328">Glycosyltransferase</keyword>